<dbReference type="AlphaFoldDB" id="A0A9W5N0G4"/>
<evidence type="ECO:0000256" key="1">
    <source>
        <dbReference type="SAM" id="MobiDB-lite"/>
    </source>
</evidence>
<sequence>MGDGQQTDAADKDQDNAAAMVSAEKVETGKTAGGQSDGGEYHTGKTRGIIGIGRPRRKQGLECGCRPQKSRGDGEIGLAEDLCNQQAAAVFHGFGGGKEGGFGRVPQVMREHARPQPGKGHQQQKPWFFMGFLGAARIGRCVSQHGRSKNGWFE</sequence>
<protein>
    <submittedName>
        <fullName evidence="2">Uncharacterized protein</fullName>
    </submittedName>
</protein>
<evidence type="ECO:0000313" key="3">
    <source>
        <dbReference type="Proteomes" id="UP000004621"/>
    </source>
</evidence>
<proteinExistence type="predicted"/>
<dbReference type="EMBL" id="ACEO02000001">
    <property type="protein sequence ID" value="EFC53301.1"/>
    <property type="molecule type" value="Genomic_DNA"/>
</dbReference>
<organism evidence="2 3">
    <name type="scientific">Neisseria subflava NJ9703</name>
    <dbReference type="NCBI Taxonomy" id="546268"/>
    <lineage>
        <taxon>Bacteria</taxon>
        <taxon>Pseudomonadati</taxon>
        <taxon>Pseudomonadota</taxon>
        <taxon>Betaproteobacteria</taxon>
        <taxon>Neisseriales</taxon>
        <taxon>Neisseriaceae</taxon>
        <taxon>Neisseria</taxon>
    </lineage>
</organism>
<comment type="caution">
    <text evidence="2">The sequence shown here is derived from an EMBL/GenBank/DDBJ whole genome shotgun (WGS) entry which is preliminary data.</text>
</comment>
<dbReference type="Proteomes" id="UP000004621">
    <property type="component" value="Unassembled WGS sequence"/>
</dbReference>
<gene>
    <name evidence="2" type="ORF">NEISUBOT_03303</name>
</gene>
<accession>A0A9W5N0G4</accession>
<reference evidence="2 3" key="1">
    <citation type="submission" date="2010-01" db="EMBL/GenBank/DDBJ databases">
        <authorList>
            <person name="Weinstock G."/>
            <person name="Sodergren E."/>
            <person name="Clifton S."/>
            <person name="Fulton L."/>
            <person name="Fulton B."/>
            <person name="Courtney L."/>
            <person name="Fronick C."/>
            <person name="Harrison M."/>
            <person name="Strong C."/>
            <person name="Farmer C."/>
            <person name="Delahaunty K."/>
            <person name="Markovic C."/>
            <person name="Hall O."/>
            <person name="Minx P."/>
            <person name="Tomlinson C."/>
            <person name="Mitreva M."/>
            <person name="Nelson J."/>
            <person name="Hou S."/>
            <person name="Wollam A."/>
            <person name="Pepin K.H."/>
            <person name="Johnson M."/>
            <person name="Bhonagiri V."/>
            <person name="Nash W.E."/>
            <person name="Warren W."/>
            <person name="Chinwalla A."/>
            <person name="Mardis E.R."/>
            <person name="Wilson R.K."/>
        </authorList>
    </citation>
    <scope>NUCLEOTIDE SEQUENCE [LARGE SCALE GENOMIC DNA]</scope>
    <source>
        <strain evidence="2 3">NJ9703</strain>
    </source>
</reference>
<evidence type="ECO:0000313" key="2">
    <source>
        <dbReference type="EMBL" id="EFC53301.1"/>
    </source>
</evidence>
<name>A0A9W5N0G4_NEISU</name>
<feature type="region of interest" description="Disordered" evidence="1">
    <location>
        <begin position="1"/>
        <end position="72"/>
    </location>
</feature>